<evidence type="ECO:0000313" key="14">
    <source>
        <dbReference type="Proteomes" id="UP001314170"/>
    </source>
</evidence>
<evidence type="ECO:0000259" key="11">
    <source>
        <dbReference type="PROSITE" id="PS50405"/>
    </source>
</evidence>
<dbReference type="Gene3D" id="1.20.1050.10">
    <property type="match status" value="1"/>
</dbReference>
<dbReference type="CDD" id="cd03058">
    <property type="entry name" value="GST_N_Tau"/>
    <property type="match status" value="1"/>
</dbReference>
<keyword evidence="6" id="KW-0479">Metal-binding</keyword>
<evidence type="ECO:0000256" key="9">
    <source>
        <dbReference type="SAM" id="Phobius"/>
    </source>
</evidence>
<keyword evidence="9" id="KW-1133">Transmembrane helix</keyword>
<feature type="binding site" evidence="6">
    <location>
        <position position="201"/>
    </location>
    <ligand>
        <name>Cu cation</name>
        <dbReference type="ChEBI" id="CHEBI:23378"/>
    </ligand>
</feature>
<dbReference type="EMBL" id="CAWUPB010001160">
    <property type="protein sequence ID" value="CAK7343876.1"/>
    <property type="molecule type" value="Genomic_DNA"/>
</dbReference>
<evidence type="ECO:0000256" key="6">
    <source>
        <dbReference type="PIRSR" id="PIRSR603782-1"/>
    </source>
</evidence>
<feature type="disulfide bond" description="Redox-active" evidence="7">
    <location>
        <begin position="197"/>
        <end position="201"/>
    </location>
</feature>
<gene>
    <name evidence="13" type="ORF">DCAF_LOCUS17535</name>
</gene>
<dbReference type="PROSITE" id="PS51352">
    <property type="entry name" value="THIOREDOXIN_2"/>
    <property type="match status" value="1"/>
</dbReference>
<dbReference type="SFLD" id="SFLDS00019">
    <property type="entry name" value="Glutathione_Transferase_(cytos"/>
    <property type="match status" value="1"/>
</dbReference>
<dbReference type="AlphaFoldDB" id="A0AAV1S2Z1"/>
<dbReference type="EC" id="2.5.1.18" evidence="2"/>
<dbReference type="Pfam" id="PF02630">
    <property type="entry name" value="SCO1-SenC"/>
    <property type="match status" value="1"/>
</dbReference>
<keyword evidence="9" id="KW-0472">Membrane</keyword>
<dbReference type="CDD" id="cd03185">
    <property type="entry name" value="GST_C_Tau"/>
    <property type="match status" value="1"/>
</dbReference>
<name>A0AAV1S2Z1_9ROSI</name>
<dbReference type="InterPro" id="IPR010987">
    <property type="entry name" value="Glutathione-S-Trfase_C-like"/>
</dbReference>
<dbReference type="InterPro" id="IPR004045">
    <property type="entry name" value="Glutathione_S-Trfase_N"/>
</dbReference>
<dbReference type="SUPFAM" id="SSF52833">
    <property type="entry name" value="Thioredoxin-like"/>
    <property type="match status" value="2"/>
</dbReference>
<feature type="domain" description="Thioredoxin" evidence="12">
    <location>
        <begin position="159"/>
        <end position="322"/>
    </location>
</feature>
<dbReference type="GO" id="GO:0006749">
    <property type="term" value="P:glutathione metabolic process"/>
    <property type="evidence" value="ECO:0007669"/>
    <property type="project" value="InterPro"/>
</dbReference>
<dbReference type="InterPro" id="IPR045073">
    <property type="entry name" value="Omega/Tau-like"/>
</dbReference>
<keyword evidence="14" id="KW-1185">Reference proteome</keyword>
<comment type="similarity">
    <text evidence="1">Belongs to the SCO1/2 family.</text>
</comment>
<keyword evidence="4 6" id="KW-0186">Copper</keyword>
<dbReference type="FunFam" id="1.20.1050.10:FF:000012">
    <property type="entry name" value="Tau class glutathione S-transferase"/>
    <property type="match status" value="1"/>
</dbReference>
<organism evidence="13 14">
    <name type="scientific">Dovyalis caffra</name>
    <dbReference type="NCBI Taxonomy" id="77055"/>
    <lineage>
        <taxon>Eukaryota</taxon>
        <taxon>Viridiplantae</taxon>
        <taxon>Streptophyta</taxon>
        <taxon>Embryophyta</taxon>
        <taxon>Tracheophyta</taxon>
        <taxon>Spermatophyta</taxon>
        <taxon>Magnoliopsida</taxon>
        <taxon>eudicotyledons</taxon>
        <taxon>Gunneridae</taxon>
        <taxon>Pentapetalae</taxon>
        <taxon>rosids</taxon>
        <taxon>fabids</taxon>
        <taxon>Malpighiales</taxon>
        <taxon>Salicaceae</taxon>
        <taxon>Flacourtieae</taxon>
        <taxon>Dovyalis</taxon>
    </lineage>
</organism>
<dbReference type="SUPFAM" id="SSF47616">
    <property type="entry name" value="GST C-terminal domain-like"/>
    <property type="match status" value="1"/>
</dbReference>
<comment type="caution">
    <text evidence="13">The sequence shown here is derived from an EMBL/GenBank/DDBJ whole genome shotgun (WGS) entry which is preliminary data.</text>
</comment>
<dbReference type="Gene3D" id="3.40.30.10">
    <property type="entry name" value="Glutaredoxin"/>
    <property type="match status" value="2"/>
</dbReference>
<dbReference type="Pfam" id="PF00043">
    <property type="entry name" value="GST_C"/>
    <property type="match status" value="1"/>
</dbReference>
<dbReference type="PANTHER" id="PTHR12151">
    <property type="entry name" value="ELECTRON TRANSPORT PROTIN SCO1/SENC FAMILY MEMBER"/>
    <property type="match status" value="1"/>
</dbReference>
<dbReference type="InterPro" id="IPR040079">
    <property type="entry name" value="Glutathione_S-Trfase"/>
</dbReference>
<evidence type="ECO:0000256" key="4">
    <source>
        <dbReference type="ARBA" id="ARBA00023008"/>
    </source>
</evidence>
<feature type="domain" description="GST N-terminal" evidence="10">
    <location>
        <begin position="318"/>
        <end position="397"/>
    </location>
</feature>
<comment type="catalytic activity">
    <reaction evidence="5">
        <text>RX + glutathione = an S-substituted glutathione + a halide anion + H(+)</text>
        <dbReference type="Rhea" id="RHEA:16437"/>
        <dbReference type="ChEBI" id="CHEBI:15378"/>
        <dbReference type="ChEBI" id="CHEBI:16042"/>
        <dbReference type="ChEBI" id="CHEBI:17792"/>
        <dbReference type="ChEBI" id="CHEBI:57925"/>
        <dbReference type="ChEBI" id="CHEBI:90779"/>
        <dbReference type="EC" id="2.5.1.18"/>
    </reaction>
</comment>
<dbReference type="GO" id="GO:0033617">
    <property type="term" value="P:mitochondrial respiratory chain complex IV assembly"/>
    <property type="evidence" value="ECO:0007669"/>
    <property type="project" value="TreeGrafter"/>
</dbReference>
<dbReference type="SFLD" id="SFLDG00358">
    <property type="entry name" value="Main_(cytGST)"/>
    <property type="match status" value="1"/>
</dbReference>
<dbReference type="GO" id="GO:0005739">
    <property type="term" value="C:mitochondrion"/>
    <property type="evidence" value="ECO:0007669"/>
    <property type="project" value="GOC"/>
</dbReference>
<sequence length="536" mass="60710">MATALSRKANHLRNSYRFLTSRYLSQCSSKPYIPFSPLLENPNLPLPRSVLPLGGGIQSLPISQRFLFSTTAAASTVDSESSKKTEEDKSDGNEKSGDSKRQDNNNAGRPLRRGPISWLSFLLLAATGAGLIWYYDRMKKRRIEALNKTSSIVKEGPSVGKAEIGGPFNLIDHDGKPVTEKDFMGKWTMIYFGFTHCPDICPDELQKLAAAIDKIKEKAGFDIVPVFITVDPERDNVEQVREYVKEFHPKLIGLTGSLEEIQKTARAYRIYYMKTSEEDSDYLVDHSIITYLMDPNMELVKFFGKNNDADALVDGVIKEIKHYMVSGLALVVRVIWALKLKGVEYEYIEENLLNKSELLLKYNPIYKKIPVLVHGGSPIAESLIILEYIEETWPENPLLPKDPYDRAMARFWIQYEGTKCTEALGAFFRANKEEREKAGKELLEVLKILEEQGLGDKKFFGGENINLADISYGACAYWLPAMEEAIGVKVLERSTLPKLHAWAKNFMVVPVIKENIPDYDKMLAHIKVCREKFAKN</sequence>
<keyword evidence="9" id="KW-0812">Transmembrane</keyword>
<evidence type="ECO:0000259" key="12">
    <source>
        <dbReference type="PROSITE" id="PS51352"/>
    </source>
</evidence>
<accession>A0AAV1S2Z1</accession>
<dbReference type="FunFam" id="3.40.30.10:FF:000013">
    <property type="entry name" value="Blast:Protein SCO1 homolog, mitochondrial"/>
    <property type="match status" value="1"/>
</dbReference>
<dbReference type="Proteomes" id="UP001314170">
    <property type="component" value="Unassembled WGS sequence"/>
</dbReference>
<proteinExistence type="inferred from homology"/>
<evidence type="ECO:0000256" key="7">
    <source>
        <dbReference type="PIRSR" id="PIRSR603782-2"/>
    </source>
</evidence>
<protein>
    <recommendedName>
        <fullName evidence="2">glutathione transferase</fullName>
        <ecNumber evidence="2">2.5.1.18</ecNumber>
    </recommendedName>
</protein>
<keyword evidence="3" id="KW-0808">Transferase</keyword>
<dbReference type="InterPro" id="IPR045074">
    <property type="entry name" value="GST_C_Tau"/>
</dbReference>
<feature type="compositionally biased region" description="Basic and acidic residues" evidence="8">
    <location>
        <begin position="80"/>
        <end position="103"/>
    </location>
</feature>
<evidence type="ECO:0000256" key="2">
    <source>
        <dbReference type="ARBA" id="ARBA00012452"/>
    </source>
</evidence>
<evidence type="ECO:0000259" key="10">
    <source>
        <dbReference type="PROSITE" id="PS50404"/>
    </source>
</evidence>
<evidence type="ECO:0000256" key="5">
    <source>
        <dbReference type="ARBA" id="ARBA00047960"/>
    </source>
</evidence>
<dbReference type="GO" id="GO:0046872">
    <property type="term" value="F:metal ion binding"/>
    <property type="evidence" value="ECO:0007669"/>
    <property type="project" value="UniProtKB-KW"/>
</dbReference>
<evidence type="ECO:0000256" key="1">
    <source>
        <dbReference type="ARBA" id="ARBA00010996"/>
    </source>
</evidence>
<feature type="domain" description="GST C-terminal" evidence="11">
    <location>
        <begin position="402"/>
        <end position="536"/>
    </location>
</feature>
<keyword evidence="7" id="KW-1015">Disulfide bond</keyword>
<feature type="region of interest" description="Disordered" evidence="8">
    <location>
        <begin position="77"/>
        <end position="109"/>
    </location>
</feature>
<dbReference type="CDD" id="cd02968">
    <property type="entry name" value="SCO"/>
    <property type="match status" value="1"/>
</dbReference>
<dbReference type="InterPro" id="IPR003782">
    <property type="entry name" value="SCO1/SenC"/>
</dbReference>
<dbReference type="Pfam" id="PF02798">
    <property type="entry name" value="GST_N"/>
    <property type="match status" value="1"/>
</dbReference>
<dbReference type="PROSITE" id="PS50404">
    <property type="entry name" value="GST_NTER"/>
    <property type="match status" value="1"/>
</dbReference>
<reference evidence="13 14" key="1">
    <citation type="submission" date="2024-01" db="EMBL/GenBank/DDBJ databases">
        <authorList>
            <person name="Waweru B."/>
        </authorList>
    </citation>
    <scope>NUCLEOTIDE SEQUENCE [LARGE SCALE GENOMIC DNA]</scope>
</reference>
<dbReference type="GO" id="GO:0004364">
    <property type="term" value="F:glutathione transferase activity"/>
    <property type="evidence" value="ECO:0007669"/>
    <property type="project" value="UniProtKB-EC"/>
</dbReference>
<dbReference type="InterPro" id="IPR013766">
    <property type="entry name" value="Thioredoxin_domain"/>
</dbReference>
<evidence type="ECO:0000256" key="3">
    <source>
        <dbReference type="ARBA" id="ARBA00022679"/>
    </source>
</evidence>
<feature type="binding site" evidence="6">
    <location>
        <position position="286"/>
    </location>
    <ligand>
        <name>Cu cation</name>
        <dbReference type="ChEBI" id="CHEBI:23378"/>
    </ligand>
</feature>
<dbReference type="InterPro" id="IPR004046">
    <property type="entry name" value="GST_C"/>
</dbReference>
<dbReference type="InterPro" id="IPR036249">
    <property type="entry name" value="Thioredoxin-like_sf"/>
</dbReference>
<evidence type="ECO:0000256" key="8">
    <source>
        <dbReference type="SAM" id="MobiDB-lite"/>
    </source>
</evidence>
<feature type="transmembrane region" description="Helical" evidence="9">
    <location>
        <begin position="116"/>
        <end position="135"/>
    </location>
</feature>
<feature type="binding site" evidence="6">
    <location>
        <position position="197"/>
    </location>
    <ligand>
        <name>Cu cation</name>
        <dbReference type="ChEBI" id="CHEBI:23378"/>
    </ligand>
</feature>
<dbReference type="InterPro" id="IPR036282">
    <property type="entry name" value="Glutathione-S-Trfase_C_sf"/>
</dbReference>
<evidence type="ECO:0000313" key="13">
    <source>
        <dbReference type="EMBL" id="CAK7343876.1"/>
    </source>
</evidence>
<dbReference type="PROSITE" id="PS50405">
    <property type="entry name" value="GST_CTER"/>
    <property type="match status" value="1"/>
</dbReference>
<dbReference type="SFLD" id="SFLDG01152">
    <property type="entry name" value="Main.3:_Omega-_and_Tau-like"/>
    <property type="match status" value="1"/>
</dbReference>
<dbReference type="PANTHER" id="PTHR12151:SF5">
    <property type="entry name" value="AT19154P"/>
    <property type="match status" value="1"/>
</dbReference>